<accession>A0A098YR14</accession>
<sequence>MEHKIKQCCICGKEIKGWGNNPYPVKEEGECYRYCNFTVVIPERIRLSKQQSDEQGKTDN</sequence>
<evidence type="ECO:0000313" key="1">
    <source>
        <dbReference type="EMBL" id="KGI21779.1"/>
    </source>
</evidence>
<gene>
    <name evidence="1" type="ORF">HMPREF9304_08260</name>
</gene>
<evidence type="ECO:0000313" key="2">
    <source>
        <dbReference type="Proteomes" id="UP000029723"/>
    </source>
</evidence>
<comment type="caution">
    <text evidence="1">The sequence shown here is derived from an EMBL/GenBank/DDBJ whole genome shotgun (WGS) entry which is preliminary data.</text>
</comment>
<reference evidence="1 2" key="1">
    <citation type="submission" date="2014-07" db="EMBL/GenBank/DDBJ databases">
        <authorList>
            <person name="McCorrison J."/>
            <person name="Sanka R."/>
            <person name="Torralba M."/>
            <person name="Gillis M."/>
            <person name="Haft D.H."/>
            <person name="Methe B."/>
            <person name="Sutton G."/>
            <person name="Nelson K.E."/>
        </authorList>
    </citation>
    <scope>NUCLEOTIDE SEQUENCE [LARGE SCALE GENOMIC DNA]</scope>
    <source>
        <strain evidence="1 2">S9-PR14</strain>
    </source>
</reference>
<protein>
    <submittedName>
        <fullName evidence="1">Uncharacterized protein</fullName>
    </submittedName>
</protein>
<name>A0A098YR14_9BACT</name>
<proteinExistence type="predicted"/>
<dbReference type="Proteomes" id="UP000029723">
    <property type="component" value="Unassembled WGS sequence"/>
</dbReference>
<dbReference type="AlphaFoldDB" id="A0A098YR14"/>
<dbReference type="EMBL" id="JRPQ01000124">
    <property type="protein sequence ID" value="KGI21779.1"/>
    <property type="molecule type" value="Genomic_DNA"/>
</dbReference>
<organism evidence="1 2">
    <name type="scientific">Hoylesella timonensis S9-PR14</name>
    <dbReference type="NCBI Taxonomy" id="1401062"/>
    <lineage>
        <taxon>Bacteria</taxon>
        <taxon>Pseudomonadati</taxon>
        <taxon>Bacteroidota</taxon>
        <taxon>Bacteroidia</taxon>
        <taxon>Bacteroidales</taxon>
        <taxon>Prevotellaceae</taxon>
        <taxon>Hoylesella</taxon>
    </lineage>
</organism>
<dbReference type="RefSeq" id="WP_036928037.1">
    <property type="nucleotide sequence ID" value="NZ_JRPQ01000124.1"/>
</dbReference>
<dbReference type="OrthoDB" id="1149194at2"/>